<dbReference type="Proteomes" id="UP000241546">
    <property type="component" value="Unassembled WGS sequence"/>
</dbReference>
<gene>
    <name evidence="1" type="ORF">BBK36DRAFT_1181140</name>
</gene>
<reference evidence="2" key="1">
    <citation type="submission" date="2016-07" db="EMBL/GenBank/DDBJ databases">
        <title>Multiple horizontal gene transfer events from other fungi enriched the ability of initially mycotrophic Trichoderma (Ascomycota) to feed on dead plant biomass.</title>
        <authorList>
            <consortium name="DOE Joint Genome Institute"/>
            <person name="Atanasova L."/>
            <person name="Chenthamara K."/>
            <person name="Zhang J."/>
            <person name="Grujic M."/>
            <person name="Henrissat B."/>
            <person name="Kuo A."/>
            <person name="Aerts A."/>
            <person name="Salamov A."/>
            <person name="Lipzen A."/>
            <person name="Labutti K."/>
            <person name="Barry K."/>
            <person name="Miao Y."/>
            <person name="Rahimi M.J."/>
            <person name="Shen Q."/>
            <person name="Grigoriev I.V."/>
            <person name="Kubicek C.P."/>
            <person name="Druzhinina I.S."/>
        </authorList>
    </citation>
    <scope>NUCLEOTIDE SEQUENCE [LARGE SCALE GENOMIC DNA]</scope>
    <source>
        <strain evidence="2">TUCIM 6016</strain>
    </source>
</reference>
<feature type="non-terminal residue" evidence="1">
    <location>
        <position position="1"/>
    </location>
</feature>
<accession>A0A2T4B3S3</accession>
<evidence type="ECO:0000313" key="1">
    <source>
        <dbReference type="EMBL" id="PTB63982.1"/>
    </source>
</evidence>
<protein>
    <submittedName>
        <fullName evidence="1">Uncharacterized protein</fullName>
    </submittedName>
</protein>
<keyword evidence="2" id="KW-1185">Reference proteome</keyword>
<dbReference type="AlphaFoldDB" id="A0A2T4B3S3"/>
<feature type="non-terminal residue" evidence="1">
    <location>
        <position position="130"/>
    </location>
</feature>
<proteinExistence type="predicted"/>
<dbReference type="RefSeq" id="XP_024747302.1">
    <property type="nucleotide sequence ID" value="XM_024896238.1"/>
</dbReference>
<dbReference type="EMBL" id="KZ680218">
    <property type="protein sequence ID" value="PTB63982.1"/>
    <property type="molecule type" value="Genomic_DNA"/>
</dbReference>
<organism evidence="1 2">
    <name type="scientific">Trichoderma citrinoviride</name>
    <dbReference type="NCBI Taxonomy" id="58853"/>
    <lineage>
        <taxon>Eukaryota</taxon>
        <taxon>Fungi</taxon>
        <taxon>Dikarya</taxon>
        <taxon>Ascomycota</taxon>
        <taxon>Pezizomycotina</taxon>
        <taxon>Sordariomycetes</taxon>
        <taxon>Hypocreomycetidae</taxon>
        <taxon>Hypocreales</taxon>
        <taxon>Hypocreaceae</taxon>
        <taxon>Trichoderma</taxon>
    </lineage>
</organism>
<dbReference type="GeneID" id="36604356"/>
<evidence type="ECO:0000313" key="2">
    <source>
        <dbReference type="Proteomes" id="UP000241546"/>
    </source>
</evidence>
<dbReference type="OrthoDB" id="4900487at2759"/>
<sequence length="130" mass="14528">ASAVLLPPELLDGRGQARQASHISRHSRSQWQQLRVGQGVVMARTEHEQEVLRLVQSRSGIISLSYILVGTTTYYRNADAAAFHIAIWPSVTEIWTCYRGHKMPKACSWTQGRLQHRPAHGTCVDGEVVP</sequence>
<name>A0A2T4B3S3_9HYPO</name>